<dbReference type="EMBL" id="CP045226">
    <property type="protein sequence ID" value="QFS48560.1"/>
    <property type="molecule type" value="Genomic_DNA"/>
</dbReference>
<evidence type="ECO:0000313" key="1">
    <source>
        <dbReference type="EMBL" id="QFS48560.1"/>
    </source>
</evidence>
<organism evidence="1 2">
    <name type="scientific">Nostoc sphaeroides CCNUC1</name>
    <dbReference type="NCBI Taxonomy" id="2653204"/>
    <lineage>
        <taxon>Bacteria</taxon>
        <taxon>Bacillati</taxon>
        <taxon>Cyanobacteriota</taxon>
        <taxon>Cyanophyceae</taxon>
        <taxon>Nostocales</taxon>
        <taxon>Nostocaceae</taxon>
        <taxon>Nostoc</taxon>
    </lineage>
</organism>
<dbReference type="AlphaFoldDB" id="A0A5P8W7D5"/>
<name>A0A5P8W7D5_9NOSO</name>
<dbReference type="Proteomes" id="UP000326678">
    <property type="component" value="Chromosome Gxm1"/>
</dbReference>
<keyword evidence="2" id="KW-1185">Reference proteome</keyword>
<gene>
    <name evidence="1" type="ORF">GXM_06054</name>
</gene>
<sequence length="41" mass="5017">MSWFEQMNQAPIPDKQIWWQCQTTFPNIPKKSVYKELIITF</sequence>
<proteinExistence type="predicted"/>
<dbReference type="KEGG" id="nsh:GXM_06054"/>
<reference evidence="1 2" key="1">
    <citation type="submission" date="2019-10" db="EMBL/GenBank/DDBJ databases">
        <title>Genomic and transcriptomic insights into the perfect genentic adaptation of a filamentous nitrogen-fixing cyanobacterium to rice fields.</title>
        <authorList>
            <person name="Chen Z."/>
        </authorList>
    </citation>
    <scope>NUCLEOTIDE SEQUENCE [LARGE SCALE GENOMIC DNA]</scope>
    <source>
        <strain evidence="1">CCNUC1</strain>
    </source>
</reference>
<evidence type="ECO:0000313" key="2">
    <source>
        <dbReference type="Proteomes" id="UP000326678"/>
    </source>
</evidence>
<accession>A0A5P8W7D5</accession>
<protein>
    <submittedName>
        <fullName evidence="1">Uncharacterized protein</fullName>
    </submittedName>
</protein>